<feature type="region of interest" description="Disordered" evidence="1">
    <location>
        <begin position="1"/>
        <end position="76"/>
    </location>
</feature>
<dbReference type="AlphaFoldDB" id="A0A1R4K7M9"/>
<keyword evidence="4" id="KW-1185">Reference proteome</keyword>
<accession>A0A1R4K7M9</accession>
<evidence type="ECO:0000313" key="3">
    <source>
        <dbReference type="EMBL" id="SJN40431.1"/>
    </source>
</evidence>
<evidence type="ECO:0000256" key="2">
    <source>
        <dbReference type="SAM" id="Phobius"/>
    </source>
</evidence>
<gene>
    <name evidence="3" type="ORF">FM119_11960</name>
</gene>
<dbReference type="RefSeq" id="WP_087138394.1">
    <property type="nucleotide sequence ID" value="NZ_FUKR01000070.1"/>
</dbReference>
<keyword evidence="2" id="KW-0812">Transmembrane</keyword>
<name>A0A1R4K7M9_9MICO</name>
<proteinExistence type="predicted"/>
<dbReference type="EMBL" id="FUKR01000070">
    <property type="protein sequence ID" value="SJN40431.1"/>
    <property type="molecule type" value="Genomic_DNA"/>
</dbReference>
<sequence>MSAEAKPEDGTGRTPEGGTNATPQDVAAVPEGGAETTTPPDGAATVPVTAPAGGPAGGPAATPGDRAEPVRGAAAPAAPLRPRLRVGAVVWGTLTLLLALAAVVVGSDPDRRDALADAIWTLPPSGAAAVALATVGGVIVLVALTRLLARVGDRDSLDR</sequence>
<organism evidence="3 4">
    <name type="scientific">Mycetocola reblochoni REB411</name>
    <dbReference type="NCBI Taxonomy" id="1255698"/>
    <lineage>
        <taxon>Bacteria</taxon>
        <taxon>Bacillati</taxon>
        <taxon>Actinomycetota</taxon>
        <taxon>Actinomycetes</taxon>
        <taxon>Micrococcales</taxon>
        <taxon>Microbacteriaceae</taxon>
        <taxon>Mycetocola</taxon>
    </lineage>
</organism>
<feature type="transmembrane region" description="Helical" evidence="2">
    <location>
        <begin position="127"/>
        <end position="149"/>
    </location>
</feature>
<dbReference type="Proteomes" id="UP000196778">
    <property type="component" value="Unassembled WGS sequence"/>
</dbReference>
<feature type="transmembrane region" description="Helical" evidence="2">
    <location>
        <begin position="88"/>
        <end position="107"/>
    </location>
</feature>
<reference evidence="4" key="1">
    <citation type="submission" date="2017-02" db="EMBL/GenBank/DDBJ databases">
        <authorList>
            <person name="Dridi B."/>
        </authorList>
    </citation>
    <scope>NUCLEOTIDE SEQUENCE [LARGE SCALE GENOMIC DNA]</scope>
    <source>
        <strain evidence="4">EB411</strain>
    </source>
</reference>
<protein>
    <submittedName>
        <fullName evidence="3">Uncharacterized protein</fullName>
    </submittedName>
</protein>
<keyword evidence="2" id="KW-1133">Transmembrane helix</keyword>
<evidence type="ECO:0000256" key="1">
    <source>
        <dbReference type="SAM" id="MobiDB-lite"/>
    </source>
</evidence>
<feature type="compositionally biased region" description="Low complexity" evidence="1">
    <location>
        <begin position="36"/>
        <end position="76"/>
    </location>
</feature>
<evidence type="ECO:0000313" key="4">
    <source>
        <dbReference type="Proteomes" id="UP000196778"/>
    </source>
</evidence>
<keyword evidence="2" id="KW-0472">Membrane</keyword>
<feature type="compositionally biased region" description="Basic and acidic residues" evidence="1">
    <location>
        <begin position="1"/>
        <end position="11"/>
    </location>
</feature>